<dbReference type="CDD" id="cd04370">
    <property type="entry name" value="BAH"/>
    <property type="match status" value="1"/>
</dbReference>
<dbReference type="InterPro" id="IPR043151">
    <property type="entry name" value="BAH_sf"/>
</dbReference>
<reference evidence="3 4" key="1">
    <citation type="journal article" date="2014" name="Genome Biol. Evol.">
        <title>Comparative genomics and transcriptomics analyses reveal divergent lifestyle features of nematode endoparasitic fungus Hirsutella minnesotensis.</title>
        <authorList>
            <person name="Lai Y."/>
            <person name="Liu K."/>
            <person name="Zhang X."/>
            <person name="Zhang X."/>
            <person name="Li K."/>
            <person name="Wang N."/>
            <person name="Shu C."/>
            <person name="Wu Y."/>
            <person name="Wang C."/>
            <person name="Bushley K.E."/>
            <person name="Xiang M."/>
            <person name="Liu X."/>
        </authorList>
    </citation>
    <scope>NUCLEOTIDE SEQUENCE [LARGE SCALE GENOMIC DNA]</scope>
    <source>
        <strain evidence="3 4">3608</strain>
    </source>
</reference>
<dbReference type="GO" id="GO:0003682">
    <property type="term" value="F:chromatin binding"/>
    <property type="evidence" value="ECO:0007669"/>
    <property type="project" value="InterPro"/>
</dbReference>
<feature type="domain" description="BAH" evidence="2">
    <location>
        <begin position="95"/>
        <end position="237"/>
    </location>
</feature>
<proteinExistence type="predicted"/>
<accession>A0A0F7ZQY4</accession>
<keyword evidence="4" id="KW-1185">Reference proteome</keyword>
<dbReference type="InterPro" id="IPR001025">
    <property type="entry name" value="BAH_dom"/>
</dbReference>
<dbReference type="Proteomes" id="UP000054481">
    <property type="component" value="Unassembled WGS sequence"/>
</dbReference>
<evidence type="ECO:0000259" key="2">
    <source>
        <dbReference type="PROSITE" id="PS51038"/>
    </source>
</evidence>
<dbReference type="OrthoDB" id="5324651at2759"/>
<name>A0A0F7ZQY4_9HYPO</name>
<gene>
    <name evidence="3" type="ORF">HIM_11940</name>
</gene>
<organism evidence="3 4">
    <name type="scientific">Hirsutella minnesotensis 3608</name>
    <dbReference type="NCBI Taxonomy" id="1043627"/>
    <lineage>
        <taxon>Eukaryota</taxon>
        <taxon>Fungi</taxon>
        <taxon>Dikarya</taxon>
        <taxon>Ascomycota</taxon>
        <taxon>Pezizomycotina</taxon>
        <taxon>Sordariomycetes</taxon>
        <taxon>Hypocreomycetidae</taxon>
        <taxon>Hypocreales</taxon>
        <taxon>Ophiocordycipitaceae</taxon>
        <taxon>Hirsutella</taxon>
    </lineage>
</organism>
<dbReference type="Gene3D" id="2.30.30.490">
    <property type="match status" value="1"/>
</dbReference>
<dbReference type="AlphaFoldDB" id="A0A0F7ZQY4"/>
<evidence type="ECO:0000313" key="4">
    <source>
        <dbReference type="Proteomes" id="UP000054481"/>
    </source>
</evidence>
<protein>
    <recommendedName>
        <fullName evidence="2">BAH domain-containing protein</fullName>
    </recommendedName>
</protein>
<dbReference type="PROSITE" id="PS51038">
    <property type="entry name" value="BAH"/>
    <property type="match status" value="1"/>
</dbReference>
<dbReference type="EMBL" id="KQ030835">
    <property type="protein sequence ID" value="KJZ68668.1"/>
    <property type="molecule type" value="Genomic_DNA"/>
</dbReference>
<evidence type="ECO:0000313" key="3">
    <source>
        <dbReference type="EMBL" id="KJZ68668.1"/>
    </source>
</evidence>
<sequence>MISRRQKCRRIGYGRHAECPFLAKISSPREEPSHQTKKRKRGVQDKDKSELVQSSPFVPKGRFKTHPTLDVTYSVKPYKRWSNLTRYRSFVLNGVKYYTGDFVLIANDKTVKRQEAANDDLRDENNPDLADYWVAKILEIRALDESHVYARVYWMYSPDELPENIFVNEQLKSGCSAPSYRHNELIASNHMDIINVVSVAMRTVVHHRIGLDDGVVPDELHWRQALDCRTWELSSLDSRWETDNAQTTKAPTLDACVKDERLANNQEARLSLDIDVENGNFTLLQKAGDRPESSRLLAQARLVAPRGSPRLSVYRNHINESLRKLHDESLKRQEDSLTDPFEPQMHFDLRTCHPSQKPKCGNMVSHIQTSFDTSTTTSVDVSSLSKSSRVSQAAPSGLDIYLPSRTQHQLLAHLQHILELACYDFGIRTMPDTLHHRGWDCAESVELSRWIGEFSKRQKALFNTSGNDHSFDDLFRSVTNIRHNAVHRHRVSTKGLERFLRDAEVLTTLFGDVARTKEINILRQRMRIIMIELEHIEELLRSNSTGTLREVGALEEMRNAQETVPGLERLRDDSRDLAGKVAGNAILH</sequence>
<feature type="region of interest" description="Disordered" evidence="1">
    <location>
        <begin position="24"/>
        <end position="51"/>
    </location>
</feature>
<dbReference type="PANTHER" id="PTHR46364">
    <property type="entry name" value="OS08G0421900 PROTEIN"/>
    <property type="match status" value="1"/>
</dbReference>
<evidence type="ECO:0000256" key="1">
    <source>
        <dbReference type="SAM" id="MobiDB-lite"/>
    </source>
</evidence>